<dbReference type="CDD" id="cd23996">
    <property type="entry name" value="LCL2-like"/>
    <property type="match status" value="1"/>
</dbReference>
<feature type="chain" id="PRO_5034009124" description="Long chronological lifespan protein 2" evidence="5">
    <location>
        <begin position="22"/>
        <end position="123"/>
    </location>
</feature>
<dbReference type="RefSeq" id="XP_031001843.1">
    <property type="nucleotide sequence ID" value="XM_031153431.1"/>
</dbReference>
<dbReference type="Proteomes" id="UP000431533">
    <property type="component" value="Unassembled WGS sequence"/>
</dbReference>
<evidence type="ECO:0000313" key="7">
    <source>
        <dbReference type="Proteomes" id="UP000431533"/>
    </source>
</evidence>
<organism evidence="6 7">
    <name type="scientific">Lachnellula hyalina</name>
    <dbReference type="NCBI Taxonomy" id="1316788"/>
    <lineage>
        <taxon>Eukaryota</taxon>
        <taxon>Fungi</taxon>
        <taxon>Dikarya</taxon>
        <taxon>Ascomycota</taxon>
        <taxon>Pezizomycotina</taxon>
        <taxon>Leotiomycetes</taxon>
        <taxon>Helotiales</taxon>
        <taxon>Lachnaceae</taxon>
        <taxon>Lachnellula</taxon>
    </lineage>
</organism>
<keyword evidence="7" id="KW-1185">Reference proteome</keyword>
<evidence type="ECO:0000256" key="4">
    <source>
        <dbReference type="ARBA" id="ARBA00022729"/>
    </source>
</evidence>
<gene>
    <name evidence="6" type="primary">lcl2</name>
    <name evidence="6" type="ORF">LHYA1_G008511</name>
</gene>
<comment type="similarity">
    <text evidence="2">Belongs to the LCL2 family.</text>
</comment>
<keyword evidence="4 5" id="KW-0732">Signal</keyword>
<proteinExistence type="inferred from homology"/>
<dbReference type="InterPro" id="IPR034543">
    <property type="entry name" value="LCL2"/>
</dbReference>
<reference evidence="6 7" key="1">
    <citation type="submission" date="2018-05" db="EMBL/GenBank/DDBJ databases">
        <title>Genome sequencing and assembly of the regulated plant pathogen Lachnellula willkommii and related sister species for the development of diagnostic species identification markers.</title>
        <authorList>
            <person name="Giroux E."/>
            <person name="Bilodeau G."/>
        </authorList>
    </citation>
    <scope>NUCLEOTIDE SEQUENCE [LARGE SCALE GENOMIC DNA]</scope>
    <source>
        <strain evidence="6 7">CBS 185.66</strain>
    </source>
</reference>
<evidence type="ECO:0000256" key="3">
    <source>
        <dbReference type="ARBA" id="ARBA00018534"/>
    </source>
</evidence>
<evidence type="ECO:0000256" key="1">
    <source>
        <dbReference type="ARBA" id="ARBA00002208"/>
    </source>
</evidence>
<evidence type="ECO:0000256" key="2">
    <source>
        <dbReference type="ARBA" id="ARBA00010545"/>
    </source>
</evidence>
<dbReference type="EMBL" id="QGMH01000207">
    <property type="protein sequence ID" value="TVY23055.1"/>
    <property type="molecule type" value="Genomic_DNA"/>
</dbReference>
<sequence>MARITMLPLLATLLLISSVSAQFDFFNMFNNGQQNQAQHRQDPQNVPSDSAWYQQNYDAARCTNYLCPDTLACVHFPHHCPCPHPAVEEKFELGEGRAVCVSKGGFKEGEAGRKIELARKGLI</sequence>
<dbReference type="PANTHER" id="PTHR38425">
    <property type="entry name" value="LONG CHRONOLOGICAL LIFESPAN PROTEIN 2"/>
    <property type="match status" value="1"/>
</dbReference>
<comment type="caution">
    <text evidence="6">The sequence shown here is derived from an EMBL/GenBank/DDBJ whole genome shotgun (WGS) entry which is preliminary data.</text>
</comment>
<accession>A0A8H8QWL8</accession>
<dbReference type="GO" id="GO:0036503">
    <property type="term" value="P:ERAD pathway"/>
    <property type="evidence" value="ECO:0007669"/>
    <property type="project" value="TreeGrafter"/>
</dbReference>
<comment type="function">
    <text evidence="1">Probable component of the endoplasmic reticulum-associated degradation (ERAD) pathway.</text>
</comment>
<dbReference type="OrthoDB" id="2234316at2759"/>
<name>A0A8H8QWL8_9HELO</name>
<dbReference type="PANTHER" id="PTHR38425:SF1">
    <property type="entry name" value="LONG CHRONOLOGICAL LIFESPAN PROTEIN 2"/>
    <property type="match status" value="1"/>
</dbReference>
<dbReference type="GeneID" id="41988709"/>
<evidence type="ECO:0000256" key="5">
    <source>
        <dbReference type="SAM" id="SignalP"/>
    </source>
</evidence>
<feature type="signal peptide" evidence="5">
    <location>
        <begin position="1"/>
        <end position="21"/>
    </location>
</feature>
<dbReference type="AlphaFoldDB" id="A0A8H8QWL8"/>
<protein>
    <recommendedName>
        <fullName evidence="3">Long chronological lifespan protein 2</fullName>
    </recommendedName>
</protein>
<evidence type="ECO:0000313" key="6">
    <source>
        <dbReference type="EMBL" id="TVY23055.1"/>
    </source>
</evidence>